<organism evidence="2 3">
    <name type="scientific">Rhodamnia argentea</name>
    <dbReference type="NCBI Taxonomy" id="178133"/>
    <lineage>
        <taxon>Eukaryota</taxon>
        <taxon>Viridiplantae</taxon>
        <taxon>Streptophyta</taxon>
        <taxon>Embryophyta</taxon>
        <taxon>Tracheophyta</taxon>
        <taxon>Spermatophyta</taxon>
        <taxon>Magnoliopsida</taxon>
        <taxon>eudicotyledons</taxon>
        <taxon>Gunneridae</taxon>
        <taxon>Pentapetalae</taxon>
        <taxon>rosids</taxon>
        <taxon>malvids</taxon>
        <taxon>Myrtales</taxon>
        <taxon>Myrtaceae</taxon>
        <taxon>Myrtoideae</taxon>
        <taxon>Myrteae</taxon>
        <taxon>Australasian group</taxon>
        <taxon>Rhodamnia</taxon>
    </lineage>
</organism>
<dbReference type="OrthoDB" id="1928532at2759"/>
<keyword evidence="2" id="KW-1185">Reference proteome</keyword>
<sequence length="127" mass="13520">MAGRRSGGSGFREVLGLKHRRGKKKMAASVAGRSAFLCAASRATTRTASSTLRGAVPASPRPSGCPNFTLPRTRISPPPPSFRLMRRELSSLLPVHSAIASARLVSKLPSEVNFSAEGRFANYLSPI</sequence>
<gene>
    <name evidence="3" type="primary">LOC115735558</name>
</gene>
<reference evidence="3" key="1">
    <citation type="submission" date="2025-08" db="UniProtKB">
        <authorList>
            <consortium name="RefSeq"/>
        </authorList>
    </citation>
    <scope>IDENTIFICATION</scope>
    <source>
        <tissue evidence="3">Leaf</tissue>
    </source>
</reference>
<dbReference type="Proteomes" id="UP000827889">
    <property type="component" value="Chromosome 8"/>
</dbReference>
<feature type="region of interest" description="Disordered" evidence="1">
    <location>
        <begin position="48"/>
        <end position="80"/>
    </location>
</feature>
<proteinExistence type="predicted"/>
<accession>A0A8B8NJQ6</accession>
<evidence type="ECO:0000256" key="1">
    <source>
        <dbReference type="SAM" id="MobiDB-lite"/>
    </source>
</evidence>
<evidence type="ECO:0000313" key="2">
    <source>
        <dbReference type="Proteomes" id="UP000827889"/>
    </source>
</evidence>
<protein>
    <submittedName>
        <fullName evidence="3">Uncharacterized protein LOC115735558</fullName>
    </submittedName>
</protein>
<dbReference type="RefSeq" id="XP_030522712.1">
    <property type="nucleotide sequence ID" value="XM_030666852.2"/>
</dbReference>
<name>A0A8B8NJQ6_9MYRT</name>
<dbReference type="AlphaFoldDB" id="A0A8B8NJQ6"/>
<dbReference type="KEGG" id="rarg:115735558"/>
<dbReference type="GeneID" id="115735558"/>
<evidence type="ECO:0000313" key="3">
    <source>
        <dbReference type="RefSeq" id="XP_030522712.1"/>
    </source>
</evidence>